<evidence type="ECO:0000256" key="1">
    <source>
        <dbReference type="SAM" id="MobiDB-lite"/>
    </source>
</evidence>
<sequence>MAVLQTEGFGVRIKREPEINLAGPLSFFEDDSQETTKSSKATSKAAGIGVGGVSGIVTPGHGASGNLFSSFGAITKPPSGIDLGKGSQYNGTPTVGLGHPATKPPSIYEQGPQTEDYDTAEGGGIGGGLLGLKTSKQPIGGMNEGQAQPGVEGLMDSFGSATTSSSLKKKGILFNTAAGSATGTTGSQPNGSSFNTVTGALTHLGSGHPTSTSKNLNDDSSDESDFDEPLPGIHATGTSKKSVWDTVANPSTETSTVDAFKHAPPKL</sequence>
<dbReference type="Proteomes" id="UP000659654">
    <property type="component" value="Unassembled WGS sequence"/>
</dbReference>
<dbReference type="AlphaFoldDB" id="A0A1I7RPA8"/>
<dbReference type="EMBL" id="CAJFCV020000002">
    <property type="protein sequence ID" value="CAG9095702.1"/>
    <property type="molecule type" value="Genomic_DNA"/>
</dbReference>
<evidence type="ECO:0000313" key="2">
    <source>
        <dbReference type="EMBL" id="CAD5214793.1"/>
    </source>
</evidence>
<reference evidence="3" key="2">
    <citation type="submission" date="2020-08" db="EMBL/GenBank/DDBJ databases">
        <authorList>
            <person name="Kikuchi T."/>
        </authorList>
    </citation>
    <scope>NUCLEOTIDE SEQUENCE</scope>
    <source>
        <strain evidence="2">Ka4C1</strain>
    </source>
</reference>
<feature type="compositionally biased region" description="Low complexity" evidence="1">
    <location>
        <begin position="178"/>
        <end position="187"/>
    </location>
</feature>
<evidence type="ECO:0000313" key="3">
    <source>
        <dbReference type="EMBL" id="CAG9095702.1"/>
    </source>
</evidence>
<evidence type="ECO:0000313" key="5">
    <source>
        <dbReference type="Proteomes" id="UP000659654"/>
    </source>
</evidence>
<feature type="compositionally biased region" description="Acidic residues" evidence="1">
    <location>
        <begin position="219"/>
        <end position="228"/>
    </location>
</feature>
<dbReference type="Proteomes" id="UP000095284">
    <property type="component" value="Unplaced"/>
</dbReference>
<feature type="compositionally biased region" description="Polar residues" evidence="1">
    <location>
        <begin position="188"/>
        <end position="199"/>
    </location>
</feature>
<dbReference type="WBParaSite" id="BXY_0254900.1">
    <property type="protein sequence ID" value="BXY_0254900.1"/>
    <property type="gene ID" value="BXY_0254900"/>
</dbReference>
<accession>A0A1I7RPA8</accession>
<protein>
    <submittedName>
        <fullName evidence="2">(pine wood nematode) hypothetical protein</fullName>
    </submittedName>
</protein>
<evidence type="ECO:0000313" key="6">
    <source>
        <dbReference type="WBParaSite" id="BXY_0254900.1"/>
    </source>
</evidence>
<keyword evidence="5" id="KW-1185">Reference proteome</keyword>
<name>A0A1I7RPA8_BURXY</name>
<proteinExistence type="predicted"/>
<feature type="region of interest" description="Disordered" evidence="1">
    <location>
        <begin position="178"/>
        <end position="267"/>
    </location>
</feature>
<feature type="compositionally biased region" description="Polar residues" evidence="1">
    <location>
        <begin position="248"/>
        <end position="257"/>
    </location>
</feature>
<organism evidence="4 6">
    <name type="scientific">Bursaphelenchus xylophilus</name>
    <name type="common">Pinewood nematode worm</name>
    <name type="synonym">Aphelenchoides xylophilus</name>
    <dbReference type="NCBI Taxonomy" id="6326"/>
    <lineage>
        <taxon>Eukaryota</taxon>
        <taxon>Metazoa</taxon>
        <taxon>Ecdysozoa</taxon>
        <taxon>Nematoda</taxon>
        <taxon>Chromadorea</taxon>
        <taxon>Rhabditida</taxon>
        <taxon>Tylenchina</taxon>
        <taxon>Tylenchomorpha</taxon>
        <taxon>Aphelenchoidea</taxon>
        <taxon>Aphelenchoididae</taxon>
        <taxon>Bursaphelenchus</taxon>
    </lineage>
</organism>
<reference evidence="6" key="1">
    <citation type="submission" date="2016-11" db="UniProtKB">
        <authorList>
            <consortium name="WormBaseParasite"/>
        </authorList>
    </citation>
    <scope>IDENTIFICATION</scope>
</reference>
<dbReference type="Proteomes" id="UP000582659">
    <property type="component" value="Unassembled WGS sequence"/>
</dbReference>
<dbReference type="EMBL" id="CAJFDI010000002">
    <property type="protein sequence ID" value="CAD5214793.1"/>
    <property type="molecule type" value="Genomic_DNA"/>
</dbReference>
<gene>
    <name evidence="2" type="ORF">BXYJ_LOCUS3707</name>
</gene>
<evidence type="ECO:0000313" key="4">
    <source>
        <dbReference type="Proteomes" id="UP000095284"/>
    </source>
</evidence>